<dbReference type="PANTHER" id="PTHR21368">
    <property type="entry name" value="50S RIBOSOMAL PROTEIN L9"/>
    <property type="match status" value="1"/>
</dbReference>
<dbReference type="InterPro" id="IPR020594">
    <property type="entry name" value="Ribosomal_bL9_bac/chp"/>
</dbReference>
<dbReference type="Gene3D" id="3.10.430.100">
    <property type="entry name" value="Ribosomal protein L9, C-terminal domain"/>
    <property type="match status" value="1"/>
</dbReference>
<evidence type="ECO:0000259" key="8">
    <source>
        <dbReference type="PROSITE" id="PS00651"/>
    </source>
</evidence>
<keyword evidence="2 7" id="KW-0699">rRNA-binding</keyword>
<evidence type="ECO:0000256" key="7">
    <source>
        <dbReference type="HAMAP-Rule" id="MF_00503"/>
    </source>
</evidence>
<dbReference type="GO" id="GO:1990904">
    <property type="term" value="C:ribonucleoprotein complex"/>
    <property type="evidence" value="ECO:0007669"/>
    <property type="project" value="UniProtKB-KW"/>
</dbReference>
<dbReference type="GO" id="GO:0006412">
    <property type="term" value="P:translation"/>
    <property type="evidence" value="ECO:0007669"/>
    <property type="project" value="UniProtKB-UniRule"/>
</dbReference>
<dbReference type="PROSITE" id="PS00651">
    <property type="entry name" value="RIBOSOMAL_L9"/>
    <property type="match status" value="1"/>
</dbReference>
<name>A0A9D1JTM0_9FIRM</name>
<dbReference type="Proteomes" id="UP000886741">
    <property type="component" value="Unassembled WGS sequence"/>
</dbReference>
<reference evidence="9" key="1">
    <citation type="submission" date="2020-10" db="EMBL/GenBank/DDBJ databases">
        <authorList>
            <person name="Gilroy R."/>
        </authorList>
    </citation>
    <scope>NUCLEOTIDE SEQUENCE</scope>
    <source>
        <strain evidence="9">ChiBcec16-1751</strain>
    </source>
</reference>
<dbReference type="InterPro" id="IPR020069">
    <property type="entry name" value="Ribosomal_bL9_C"/>
</dbReference>
<evidence type="ECO:0000256" key="6">
    <source>
        <dbReference type="ARBA" id="ARBA00035292"/>
    </source>
</evidence>
<evidence type="ECO:0000256" key="5">
    <source>
        <dbReference type="ARBA" id="ARBA00023274"/>
    </source>
</evidence>
<evidence type="ECO:0000256" key="1">
    <source>
        <dbReference type="ARBA" id="ARBA00010605"/>
    </source>
</evidence>
<dbReference type="AlphaFoldDB" id="A0A9D1JTM0"/>
<dbReference type="GO" id="GO:0005840">
    <property type="term" value="C:ribosome"/>
    <property type="evidence" value="ECO:0007669"/>
    <property type="project" value="UniProtKB-KW"/>
</dbReference>
<dbReference type="SUPFAM" id="SSF55653">
    <property type="entry name" value="Ribosomal protein L9 C-domain"/>
    <property type="match status" value="1"/>
</dbReference>
<evidence type="ECO:0000256" key="2">
    <source>
        <dbReference type="ARBA" id="ARBA00022730"/>
    </source>
</evidence>
<dbReference type="InterPro" id="IPR036935">
    <property type="entry name" value="Ribosomal_bL9_N_sf"/>
</dbReference>
<gene>
    <name evidence="7" type="primary">rplI</name>
    <name evidence="9" type="ORF">IAA83_05725</name>
</gene>
<organism evidence="9 10">
    <name type="scientific">Candidatus Avoscillospira avistercoris</name>
    <dbReference type="NCBI Taxonomy" id="2840707"/>
    <lineage>
        <taxon>Bacteria</taxon>
        <taxon>Bacillati</taxon>
        <taxon>Bacillota</taxon>
        <taxon>Clostridia</taxon>
        <taxon>Eubacteriales</taxon>
        <taxon>Oscillospiraceae</taxon>
        <taxon>Oscillospiraceae incertae sedis</taxon>
        <taxon>Candidatus Avoscillospira</taxon>
    </lineage>
</organism>
<dbReference type="InterPro" id="IPR009027">
    <property type="entry name" value="Ribosomal_bL9/RNase_H1_N"/>
</dbReference>
<comment type="function">
    <text evidence="7">Binds to the 23S rRNA.</text>
</comment>
<dbReference type="SUPFAM" id="SSF55658">
    <property type="entry name" value="L9 N-domain-like"/>
    <property type="match status" value="1"/>
</dbReference>
<dbReference type="EMBL" id="DVJJ01000087">
    <property type="protein sequence ID" value="HIS64853.1"/>
    <property type="molecule type" value="Genomic_DNA"/>
</dbReference>
<evidence type="ECO:0000256" key="4">
    <source>
        <dbReference type="ARBA" id="ARBA00022980"/>
    </source>
</evidence>
<dbReference type="InterPro" id="IPR036791">
    <property type="entry name" value="Ribosomal_bL9_C_sf"/>
</dbReference>
<dbReference type="GO" id="GO:0019843">
    <property type="term" value="F:rRNA binding"/>
    <property type="evidence" value="ECO:0007669"/>
    <property type="project" value="UniProtKB-UniRule"/>
</dbReference>
<keyword evidence="3 7" id="KW-0694">RNA-binding</keyword>
<protein>
    <recommendedName>
        <fullName evidence="6 7">Large ribosomal subunit protein bL9</fullName>
    </recommendedName>
</protein>
<dbReference type="HAMAP" id="MF_00503">
    <property type="entry name" value="Ribosomal_bL9"/>
    <property type="match status" value="1"/>
</dbReference>
<keyword evidence="4 7" id="KW-0689">Ribosomal protein</keyword>
<reference evidence="9" key="2">
    <citation type="journal article" date="2021" name="PeerJ">
        <title>Extensive microbial diversity within the chicken gut microbiome revealed by metagenomics and culture.</title>
        <authorList>
            <person name="Gilroy R."/>
            <person name="Ravi A."/>
            <person name="Getino M."/>
            <person name="Pursley I."/>
            <person name="Horton D.L."/>
            <person name="Alikhan N.F."/>
            <person name="Baker D."/>
            <person name="Gharbi K."/>
            <person name="Hall N."/>
            <person name="Watson M."/>
            <person name="Adriaenssens E.M."/>
            <person name="Foster-Nyarko E."/>
            <person name="Jarju S."/>
            <person name="Secka A."/>
            <person name="Antonio M."/>
            <person name="Oren A."/>
            <person name="Chaudhuri R.R."/>
            <person name="La Ragione R."/>
            <person name="Hildebrand F."/>
            <person name="Pallen M.J."/>
        </authorList>
    </citation>
    <scope>NUCLEOTIDE SEQUENCE</scope>
    <source>
        <strain evidence="9">ChiBcec16-1751</strain>
    </source>
</reference>
<feature type="domain" description="Ribosomal protein L9" evidence="8">
    <location>
        <begin position="13"/>
        <end position="40"/>
    </location>
</feature>
<sequence>MKVILLQDVKGKGKKGQCIEASDGYARNFLLPRKLAVEANADNLNTMRMNDKAAAEKAAKERAEAMEISKKLREIIVTVPAKGGSGRLFGSVTSAEVSDALKAQHNIAIDKRKIVLEEPIKAFGTYTMKCKLGHEITGEITAKVVEA</sequence>
<dbReference type="Pfam" id="PF01281">
    <property type="entry name" value="Ribosomal_L9_N"/>
    <property type="match status" value="1"/>
</dbReference>
<comment type="caution">
    <text evidence="9">The sequence shown here is derived from an EMBL/GenBank/DDBJ whole genome shotgun (WGS) entry which is preliminary data.</text>
</comment>
<keyword evidence="5 7" id="KW-0687">Ribonucleoprotein</keyword>
<evidence type="ECO:0000313" key="10">
    <source>
        <dbReference type="Proteomes" id="UP000886741"/>
    </source>
</evidence>
<dbReference type="GO" id="GO:0003735">
    <property type="term" value="F:structural constituent of ribosome"/>
    <property type="evidence" value="ECO:0007669"/>
    <property type="project" value="InterPro"/>
</dbReference>
<dbReference type="NCBIfam" id="TIGR00158">
    <property type="entry name" value="L9"/>
    <property type="match status" value="1"/>
</dbReference>
<dbReference type="Pfam" id="PF03948">
    <property type="entry name" value="Ribosomal_L9_C"/>
    <property type="match status" value="1"/>
</dbReference>
<accession>A0A9D1JTM0</accession>
<dbReference type="InterPro" id="IPR020070">
    <property type="entry name" value="Ribosomal_bL9_N"/>
</dbReference>
<proteinExistence type="inferred from homology"/>
<evidence type="ECO:0000313" key="9">
    <source>
        <dbReference type="EMBL" id="HIS64853.1"/>
    </source>
</evidence>
<evidence type="ECO:0000256" key="3">
    <source>
        <dbReference type="ARBA" id="ARBA00022884"/>
    </source>
</evidence>
<dbReference type="InterPro" id="IPR000244">
    <property type="entry name" value="Ribosomal_bL9"/>
</dbReference>
<comment type="similarity">
    <text evidence="1 7">Belongs to the bacterial ribosomal protein bL9 family.</text>
</comment>
<dbReference type="Gene3D" id="3.40.5.10">
    <property type="entry name" value="Ribosomal protein L9, N-terminal domain"/>
    <property type="match status" value="1"/>
</dbReference>